<comment type="caution">
    <text evidence="1">The sequence shown here is derived from an EMBL/GenBank/DDBJ whole genome shotgun (WGS) entry which is preliminary data.</text>
</comment>
<sequence length="129" mass="14430">MKIRESVGQGVWNSSVGWCCEPLDFIPPGHIALAIEATTLDLVDWDIEEIGQKVGFEIEYRYTGVNDPKDSSLACVTQFVGIYGDWSKLHQDMEVLIAAGIPRHLFKMLTSNDDIDLKPVTEYVQTTVV</sequence>
<organism evidence="1 2">
    <name type="scientific">Floridaenema aerugineum BLCC-F46</name>
    <dbReference type="NCBI Taxonomy" id="3153654"/>
    <lineage>
        <taxon>Bacteria</taxon>
        <taxon>Bacillati</taxon>
        <taxon>Cyanobacteriota</taxon>
        <taxon>Cyanophyceae</taxon>
        <taxon>Oscillatoriophycideae</taxon>
        <taxon>Aerosakkonematales</taxon>
        <taxon>Aerosakkonemataceae</taxon>
        <taxon>Floridanema</taxon>
        <taxon>Floridanema aerugineum</taxon>
    </lineage>
</organism>
<dbReference type="Proteomes" id="UP001576774">
    <property type="component" value="Unassembled WGS sequence"/>
</dbReference>
<evidence type="ECO:0000313" key="1">
    <source>
        <dbReference type="EMBL" id="MFB2882241.1"/>
    </source>
</evidence>
<proteinExistence type="predicted"/>
<name>A0ABV4XHE4_9CYAN</name>
<gene>
    <name evidence="1" type="ORF">ACE1CC_35795</name>
</gene>
<evidence type="ECO:0000313" key="2">
    <source>
        <dbReference type="Proteomes" id="UP001576774"/>
    </source>
</evidence>
<protein>
    <submittedName>
        <fullName evidence="1">Uncharacterized protein</fullName>
    </submittedName>
</protein>
<dbReference type="EMBL" id="JBHFNQ010000260">
    <property type="protein sequence ID" value="MFB2882241.1"/>
    <property type="molecule type" value="Genomic_DNA"/>
</dbReference>
<keyword evidence="2" id="KW-1185">Reference proteome</keyword>
<dbReference type="RefSeq" id="WP_413275196.1">
    <property type="nucleotide sequence ID" value="NZ_JBHFNQ010000260.1"/>
</dbReference>
<accession>A0ABV4XHE4</accession>
<reference evidence="1 2" key="1">
    <citation type="submission" date="2024-09" db="EMBL/GenBank/DDBJ databases">
        <title>Floridaenema gen nov. (Aerosakkonemataceae, Aerosakkonematales ord. nov., Cyanobacteria) from benthic tropical and subtropical fresh waters, with the description of four new species.</title>
        <authorList>
            <person name="Moretto J.A."/>
            <person name="Berthold D.E."/>
            <person name="Lefler F.W."/>
            <person name="Huang I.-S."/>
            <person name="Laughinghouse H. IV."/>
        </authorList>
    </citation>
    <scope>NUCLEOTIDE SEQUENCE [LARGE SCALE GENOMIC DNA]</scope>
    <source>
        <strain evidence="1 2">BLCC-F46</strain>
    </source>
</reference>